<dbReference type="PATRIC" id="fig|1178515.4.peg.3872"/>
<keyword evidence="2" id="KW-0238">DNA-binding</keyword>
<dbReference type="PANTHER" id="PTHR43280:SF2">
    <property type="entry name" value="HTH-TYPE TRANSCRIPTIONAL REGULATOR EXSA"/>
    <property type="match status" value="1"/>
</dbReference>
<dbReference type="AlphaFoldDB" id="A0A172TPN3"/>
<dbReference type="Pfam" id="PF12833">
    <property type="entry name" value="HTH_18"/>
    <property type="match status" value="1"/>
</dbReference>
<dbReference type="SMART" id="SM00342">
    <property type="entry name" value="HTH_ARAC"/>
    <property type="match status" value="1"/>
</dbReference>
<dbReference type="SUPFAM" id="SSF51215">
    <property type="entry name" value="Regulatory protein AraC"/>
    <property type="match status" value="1"/>
</dbReference>
<evidence type="ECO:0000313" key="6">
    <source>
        <dbReference type="Proteomes" id="UP000076927"/>
    </source>
</evidence>
<evidence type="ECO:0000256" key="3">
    <source>
        <dbReference type="ARBA" id="ARBA00023163"/>
    </source>
</evidence>
<keyword evidence="6" id="KW-1185">Reference proteome</keyword>
<dbReference type="PROSITE" id="PS01124">
    <property type="entry name" value="HTH_ARAC_FAMILY_2"/>
    <property type="match status" value="1"/>
</dbReference>
<dbReference type="KEGG" id="pswu:SY83_19160"/>
<evidence type="ECO:0000256" key="1">
    <source>
        <dbReference type="ARBA" id="ARBA00023015"/>
    </source>
</evidence>
<keyword evidence="1" id="KW-0805">Transcription regulation</keyword>
<dbReference type="GO" id="GO:0043565">
    <property type="term" value="F:sequence-specific DNA binding"/>
    <property type="evidence" value="ECO:0007669"/>
    <property type="project" value="InterPro"/>
</dbReference>
<evidence type="ECO:0000259" key="4">
    <source>
        <dbReference type="PROSITE" id="PS01124"/>
    </source>
</evidence>
<dbReference type="InterPro" id="IPR009057">
    <property type="entry name" value="Homeodomain-like_sf"/>
</dbReference>
<dbReference type="EMBL" id="CP011388">
    <property type="protein sequence ID" value="ANE49039.1"/>
    <property type="molecule type" value="Genomic_DNA"/>
</dbReference>
<gene>
    <name evidence="5" type="ORF">SY83_19160</name>
</gene>
<dbReference type="PANTHER" id="PTHR43280">
    <property type="entry name" value="ARAC-FAMILY TRANSCRIPTIONAL REGULATOR"/>
    <property type="match status" value="1"/>
</dbReference>
<name>A0A172TPN3_9BACL</name>
<dbReference type="Gene3D" id="2.60.120.10">
    <property type="entry name" value="Jelly Rolls"/>
    <property type="match status" value="1"/>
</dbReference>
<feature type="domain" description="HTH araC/xylS-type" evidence="4">
    <location>
        <begin position="170"/>
        <end position="268"/>
    </location>
</feature>
<accession>A0A172TPN3</accession>
<keyword evidence="3" id="KW-0804">Transcription</keyword>
<dbReference type="InterPro" id="IPR018060">
    <property type="entry name" value="HTH_AraC"/>
</dbReference>
<organism evidence="5 6">
    <name type="scientific">Paenibacillus swuensis</name>
    <dbReference type="NCBI Taxonomy" id="1178515"/>
    <lineage>
        <taxon>Bacteria</taxon>
        <taxon>Bacillati</taxon>
        <taxon>Bacillota</taxon>
        <taxon>Bacilli</taxon>
        <taxon>Bacillales</taxon>
        <taxon>Paenibacillaceae</taxon>
        <taxon>Paenibacillus</taxon>
    </lineage>
</organism>
<evidence type="ECO:0000313" key="5">
    <source>
        <dbReference type="EMBL" id="ANE49039.1"/>
    </source>
</evidence>
<dbReference type="InterPro" id="IPR037923">
    <property type="entry name" value="HTH-like"/>
</dbReference>
<dbReference type="GO" id="GO:0003700">
    <property type="term" value="F:DNA-binding transcription factor activity"/>
    <property type="evidence" value="ECO:0007669"/>
    <property type="project" value="InterPro"/>
</dbReference>
<dbReference type="SUPFAM" id="SSF46689">
    <property type="entry name" value="Homeodomain-like"/>
    <property type="match status" value="2"/>
</dbReference>
<dbReference type="Gene3D" id="1.10.10.60">
    <property type="entry name" value="Homeodomain-like"/>
    <property type="match status" value="2"/>
</dbReference>
<dbReference type="Proteomes" id="UP000076927">
    <property type="component" value="Chromosome"/>
</dbReference>
<evidence type="ECO:0000256" key="2">
    <source>
        <dbReference type="ARBA" id="ARBA00023125"/>
    </source>
</evidence>
<sequence length="270" mass="31731">MRALDDKPIDGFYHYHQGMEWLYIHEGRGTVIVKEQLYEMKPGQLFMFTPYQLHKVFAQIDAEHPYCRTVIKFEPVAFLPYLQPFPHLLRFYEKLWEGHIEANCITSEFIQLLLPSLIESLQGSIEIMNTQEQMSFFAVRMLPLLDFLRMLTDSSQSIHVRSVVQERYSQQIMTWLEDHLQEEFQLDALADFLHLSKHHVSRMFRAETGSSIQEYLTARRIRQACLLLHTTKLSIEHVGLSVGIGSPSYFIQLFKSQLGCTPLQYRNKRS</sequence>
<protein>
    <recommendedName>
        <fullName evidence="4">HTH araC/xylS-type domain-containing protein</fullName>
    </recommendedName>
</protein>
<proteinExistence type="predicted"/>
<dbReference type="InterPro" id="IPR013096">
    <property type="entry name" value="Cupin_2"/>
</dbReference>
<reference evidence="5 6" key="1">
    <citation type="submission" date="2015-01" db="EMBL/GenBank/DDBJ databases">
        <title>Paenibacillus swuensis/DY6/whole genome sequencing.</title>
        <authorList>
            <person name="Kim M.K."/>
            <person name="Srinivasan S."/>
            <person name="Lee J.-J."/>
        </authorList>
    </citation>
    <scope>NUCLEOTIDE SEQUENCE [LARGE SCALE GENOMIC DNA]</scope>
    <source>
        <strain evidence="5 6">DY6</strain>
    </source>
</reference>
<dbReference type="Pfam" id="PF07883">
    <property type="entry name" value="Cupin_2"/>
    <property type="match status" value="1"/>
</dbReference>
<dbReference type="InterPro" id="IPR014710">
    <property type="entry name" value="RmlC-like_jellyroll"/>
</dbReference>
<dbReference type="STRING" id="1178515.SY83_19160"/>